<dbReference type="HOGENOM" id="CLU_3264215_0_0_0"/>
<feature type="transmembrane region" description="Helical" evidence="1">
    <location>
        <begin position="12"/>
        <end position="32"/>
    </location>
</feature>
<sequence>MDAIIRIAADFLTFLFFVGLAGSAAVIVISFVEDLHELFGD</sequence>
<proteinExistence type="predicted"/>
<dbReference type="InParanoid" id="C1F562"/>
<accession>C1F562</accession>
<dbReference type="KEGG" id="aca:ACP_3150"/>
<protein>
    <submittedName>
        <fullName evidence="2">Uncharacterized protein</fullName>
    </submittedName>
</protein>
<dbReference type="EMBL" id="CP001472">
    <property type="protein sequence ID" value="ACO33448.1"/>
    <property type="molecule type" value="Genomic_DNA"/>
</dbReference>
<organism evidence="2 3">
    <name type="scientific">Acidobacterium capsulatum (strain ATCC 51196 / DSM 11244 / BCRC 80197 / JCM 7670 / NBRC 15755 / NCIMB 13165 / 161)</name>
    <dbReference type="NCBI Taxonomy" id="240015"/>
    <lineage>
        <taxon>Bacteria</taxon>
        <taxon>Pseudomonadati</taxon>
        <taxon>Acidobacteriota</taxon>
        <taxon>Terriglobia</taxon>
        <taxon>Terriglobales</taxon>
        <taxon>Acidobacteriaceae</taxon>
        <taxon>Acidobacterium</taxon>
    </lineage>
</organism>
<reference evidence="2 3" key="1">
    <citation type="journal article" date="2009" name="Appl. Environ. Microbiol.">
        <title>Three genomes from the phylum Acidobacteria provide insight into the lifestyles of these microorganisms in soils.</title>
        <authorList>
            <person name="Ward N.L."/>
            <person name="Challacombe J.F."/>
            <person name="Janssen P.H."/>
            <person name="Henrissat B."/>
            <person name="Coutinho P.M."/>
            <person name="Wu M."/>
            <person name="Xie G."/>
            <person name="Haft D.H."/>
            <person name="Sait M."/>
            <person name="Badger J."/>
            <person name="Barabote R.D."/>
            <person name="Bradley B."/>
            <person name="Brettin T.S."/>
            <person name="Brinkac L.M."/>
            <person name="Bruce D."/>
            <person name="Creasy T."/>
            <person name="Daugherty S.C."/>
            <person name="Davidsen T.M."/>
            <person name="DeBoy R.T."/>
            <person name="Detter J.C."/>
            <person name="Dodson R.J."/>
            <person name="Durkin A.S."/>
            <person name="Ganapathy A."/>
            <person name="Gwinn-Giglio M."/>
            <person name="Han C.S."/>
            <person name="Khouri H."/>
            <person name="Kiss H."/>
            <person name="Kothari S.P."/>
            <person name="Madupu R."/>
            <person name="Nelson K.E."/>
            <person name="Nelson W.C."/>
            <person name="Paulsen I."/>
            <person name="Penn K."/>
            <person name="Ren Q."/>
            <person name="Rosovitz M.J."/>
            <person name="Selengut J.D."/>
            <person name="Shrivastava S."/>
            <person name="Sullivan S.A."/>
            <person name="Tapia R."/>
            <person name="Thompson L.S."/>
            <person name="Watkins K.L."/>
            <person name="Yang Q."/>
            <person name="Yu C."/>
            <person name="Zafar N."/>
            <person name="Zhou L."/>
            <person name="Kuske C.R."/>
        </authorList>
    </citation>
    <scope>NUCLEOTIDE SEQUENCE [LARGE SCALE GENOMIC DNA]</scope>
    <source>
        <strain evidence="3">ATCC 51196 / DSM 11244 / BCRC 80197 / JCM 7670 / NBRC 15755 / NCIMB 13165 / 161</strain>
    </source>
</reference>
<dbReference type="Proteomes" id="UP000002207">
    <property type="component" value="Chromosome"/>
</dbReference>
<gene>
    <name evidence="2" type="ordered locus">ACP_3150</name>
</gene>
<evidence type="ECO:0000313" key="2">
    <source>
        <dbReference type="EMBL" id="ACO33448.1"/>
    </source>
</evidence>
<keyword evidence="1" id="KW-1133">Transmembrane helix</keyword>
<dbReference type="AlphaFoldDB" id="C1F562"/>
<evidence type="ECO:0000313" key="3">
    <source>
        <dbReference type="Proteomes" id="UP000002207"/>
    </source>
</evidence>
<keyword evidence="1" id="KW-0812">Transmembrane</keyword>
<name>C1F562_ACIC5</name>
<evidence type="ECO:0000256" key="1">
    <source>
        <dbReference type="SAM" id="Phobius"/>
    </source>
</evidence>
<keyword evidence="3" id="KW-1185">Reference proteome</keyword>
<dbReference type="STRING" id="240015.ACP_3150"/>
<dbReference type="RefSeq" id="WP_015898195.1">
    <property type="nucleotide sequence ID" value="NC_012483.1"/>
</dbReference>
<keyword evidence="1" id="KW-0472">Membrane</keyword>